<sequence length="192" mass="19924">MQDESSPSPELPVSPLSLPREDIPSLSKPWNGNADDMVAFRVKGQAFPLFFLGSSGVGGARGGGGASSTVMRKSRFVGGVAEPASPVDWDGPAGDKRSVFLWERTSGPTVLCGCGGGAWAVEGPGPTSVAPPLSMAAGGGVYVKALRLLMMWFPTNVLRPNARQSTTVMLRGGWSCSFSGSSLRKKAPGVIQ</sequence>
<dbReference type="AlphaFoldDB" id="A0A4Z2G5W0"/>
<feature type="region of interest" description="Disordered" evidence="1">
    <location>
        <begin position="1"/>
        <end position="29"/>
    </location>
</feature>
<protein>
    <submittedName>
        <fullName evidence="2">Uncharacterized protein</fullName>
    </submittedName>
</protein>
<gene>
    <name evidence="2" type="ORF">EYF80_040848</name>
</gene>
<keyword evidence="3" id="KW-1185">Reference proteome</keyword>
<dbReference type="Proteomes" id="UP000314294">
    <property type="component" value="Unassembled WGS sequence"/>
</dbReference>
<proteinExistence type="predicted"/>
<feature type="compositionally biased region" description="Low complexity" evidence="1">
    <location>
        <begin position="1"/>
        <end position="18"/>
    </location>
</feature>
<comment type="caution">
    <text evidence="2">The sequence shown here is derived from an EMBL/GenBank/DDBJ whole genome shotgun (WGS) entry which is preliminary data.</text>
</comment>
<evidence type="ECO:0000256" key="1">
    <source>
        <dbReference type="SAM" id="MobiDB-lite"/>
    </source>
</evidence>
<evidence type="ECO:0000313" key="3">
    <source>
        <dbReference type="Proteomes" id="UP000314294"/>
    </source>
</evidence>
<dbReference type="EMBL" id="SRLO01000675">
    <property type="protein sequence ID" value="TNN48958.1"/>
    <property type="molecule type" value="Genomic_DNA"/>
</dbReference>
<reference evidence="2 3" key="1">
    <citation type="submission" date="2019-03" db="EMBL/GenBank/DDBJ databases">
        <title>First draft genome of Liparis tanakae, snailfish: a comprehensive survey of snailfish specific genes.</title>
        <authorList>
            <person name="Kim W."/>
            <person name="Song I."/>
            <person name="Jeong J.-H."/>
            <person name="Kim D."/>
            <person name="Kim S."/>
            <person name="Ryu S."/>
            <person name="Song J.Y."/>
            <person name="Lee S.K."/>
        </authorList>
    </citation>
    <scope>NUCLEOTIDE SEQUENCE [LARGE SCALE GENOMIC DNA]</scope>
    <source>
        <tissue evidence="2">Muscle</tissue>
    </source>
</reference>
<name>A0A4Z2G5W0_9TELE</name>
<evidence type="ECO:0000313" key="2">
    <source>
        <dbReference type="EMBL" id="TNN48958.1"/>
    </source>
</evidence>
<organism evidence="2 3">
    <name type="scientific">Liparis tanakae</name>
    <name type="common">Tanaka's snailfish</name>
    <dbReference type="NCBI Taxonomy" id="230148"/>
    <lineage>
        <taxon>Eukaryota</taxon>
        <taxon>Metazoa</taxon>
        <taxon>Chordata</taxon>
        <taxon>Craniata</taxon>
        <taxon>Vertebrata</taxon>
        <taxon>Euteleostomi</taxon>
        <taxon>Actinopterygii</taxon>
        <taxon>Neopterygii</taxon>
        <taxon>Teleostei</taxon>
        <taxon>Neoteleostei</taxon>
        <taxon>Acanthomorphata</taxon>
        <taxon>Eupercaria</taxon>
        <taxon>Perciformes</taxon>
        <taxon>Cottioidei</taxon>
        <taxon>Cottales</taxon>
        <taxon>Liparidae</taxon>
        <taxon>Liparis</taxon>
    </lineage>
</organism>
<accession>A0A4Z2G5W0</accession>